<evidence type="ECO:0000313" key="3">
    <source>
        <dbReference type="Proteomes" id="UP001151081"/>
    </source>
</evidence>
<name>A0A9X3X6C0_9BACT</name>
<dbReference type="PROSITE" id="PS51257">
    <property type="entry name" value="PROKAR_LIPOPROTEIN"/>
    <property type="match status" value="1"/>
</dbReference>
<organism evidence="2 3">
    <name type="scientific">Polyangium jinanense</name>
    <dbReference type="NCBI Taxonomy" id="2829994"/>
    <lineage>
        <taxon>Bacteria</taxon>
        <taxon>Pseudomonadati</taxon>
        <taxon>Myxococcota</taxon>
        <taxon>Polyangia</taxon>
        <taxon>Polyangiales</taxon>
        <taxon>Polyangiaceae</taxon>
        <taxon>Polyangium</taxon>
    </lineage>
</organism>
<dbReference type="Proteomes" id="UP001151081">
    <property type="component" value="Unassembled WGS sequence"/>
</dbReference>
<comment type="caution">
    <text evidence="2">The sequence shown here is derived from an EMBL/GenBank/DDBJ whole genome shotgun (WGS) entry which is preliminary data.</text>
</comment>
<gene>
    <name evidence="2" type="ORF">KEG57_17340</name>
</gene>
<protein>
    <recommendedName>
        <fullName evidence="4">Lipoprotein</fullName>
    </recommendedName>
</protein>
<keyword evidence="3" id="KW-1185">Reference proteome</keyword>
<feature type="signal peptide" evidence="1">
    <location>
        <begin position="1"/>
        <end position="23"/>
    </location>
</feature>
<keyword evidence="1" id="KW-0732">Signal</keyword>
<reference evidence="2 3" key="1">
    <citation type="submission" date="2021-04" db="EMBL/GenBank/DDBJ databases">
        <title>Genome analysis of Polyangium sp.</title>
        <authorList>
            <person name="Li Y."/>
            <person name="Wang J."/>
        </authorList>
    </citation>
    <scope>NUCLEOTIDE SEQUENCE [LARGE SCALE GENOMIC DNA]</scope>
    <source>
        <strain evidence="2 3">SDU14</strain>
    </source>
</reference>
<dbReference type="RefSeq" id="WP_272420766.1">
    <property type="nucleotide sequence ID" value="NZ_JAGTJJ010000007.1"/>
</dbReference>
<evidence type="ECO:0008006" key="4">
    <source>
        <dbReference type="Google" id="ProtNLM"/>
    </source>
</evidence>
<evidence type="ECO:0000256" key="1">
    <source>
        <dbReference type="SAM" id="SignalP"/>
    </source>
</evidence>
<dbReference type="AlphaFoldDB" id="A0A9X3X6C0"/>
<proteinExistence type="predicted"/>
<dbReference type="EMBL" id="JAGTJJ010000007">
    <property type="protein sequence ID" value="MDC3982286.1"/>
    <property type="molecule type" value="Genomic_DNA"/>
</dbReference>
<feature type="chain" id="PRO_5040911863" description="Lipoprotein" evidence="1">
    <location>
        <begin position="24"/>
        <end position="96"/>
    </location>
</feature>
<evidence type="ECO:0000313" key="2">
    <source>
        <dbReference type="EMBL" id="MDC3982286.1"/>
    </source>
</evidence>
<accession>A0A9X3X6C0</accession>
<sequence>MSRIPMALFAFALAALSTGCVTRAVVNFEDNLKSPVTALEVLKTENYLFFAKRTHQFYMCQDTGDKLVCKLSCDGKNDVVCPQGQAGYGGAGSNVR</sequence>